<reference evidence="2" key="1">
    <citation type="journal article" date="2015" name="Nature">
        <title>Complex archaea that bridge the gap between prokaryotes and eukaryotes.</title>
        <authorList>
            <person name="Spang A."/>
            <person name="Saw J.H."/>
            <person name="Jorgensen S.L."/>
            <person name="Zaremba-Niedzwiedzka K."/>
            <person name="Martijn J."/>
            <person name="Lind A.E."/>
            <person name="van Eijk R."/>
            <person name="Schleper C."/>
            <person name="Guy L."/>
            <person name="Ettema T.J."/>
        </authorList>
    </citation>
    <scope>NUCLEOTIDE SEQUENCE</scope>
</reference>
<dbReference type="PANTHER" id="PTHR45947">
    <property type="entry name" value="SULFOQUINOVOSYL TRANSFERASE SQD2"/>
    <property type="match status" value="1"/>
</dbReference>
<dbReference type="CDD" id="cd03801">
    <property type="entry name" value="GT4_PimA-like"/>
    <property type="match status" value="1"/>
</dbReference>
<protein>
    <recommendedName>
        <fullName evidence="1">Glycosyl transferase family 1 domain-containing protein</fullName>
    </recommendedName>
</protein>
<organism evidence="2">
    <name type="scientific">marine sediment metagenome</name>
    <dbReference type="NCBI Taxonomy" id="412755"/>
    <lineage>
        <taxon>unclassified sequences</taxon>
        <taxon>metagenomes</taxon>
        <taxon>ecological metagenomes</taxon>
    </lineage>
</organism>
<dbReference type="EMBL" id="LAZR01063161">
    <property type="protein sequence ID" value="KKK60056.1"/>
    <property type="molecule type" value="Genomic_DNA"/>
</dbReference>
<name>A0A0F8ZJB8_9ZZZZ</name>
<dbReference type="Gene3D" id="3.40.50.2000">
    <property type="entry name" value="Glycogen Phosphorylase B"/>
    <property type="match status" value="2"/>
</dbReference>
<gene>
    <name evidence="2" type="ORF">LCGC14_3028180</name>
</gene>
<evidence type="ECO:0000259" key="1">
    <source>
        <dbReference type="Pfam" id="PF00534"/>
    </source>
</evidence>
<dbReference type="InterPro" id="IPR050194">
    <property type="entry name" value="Glycosyltransferase_grp1"/>
</dbReference>
<dbReference type="InterPro" id="IPR001296">
    <property type="entry name" value="Glyco_trans_1"/>
</dbReference>
<evidence type="ECO:0000313" key="2">
    <source>
        <dbReference type="EMBL" id="KKK60056.1"/>
    </source>
</evidence>
<comment type="caution">
    <text evidence="2">The sequence shown here is derived from an EMBL/GenBank/DDBJ whole genome shotgun (WGS) entry which is preliminary data.</text>
</comment>
<proteinExistence type="predicted"/>
<accession>A0A0F8ZJB8</accession>
<feature type="domain" description="Glycosyl transferase family 1" evidence="1">
    <location>
        <begin position="84"/>
        <end position="208"/>
    </location>
</feature>
<feature type="non-terminal residue" evidence="2">
    <location>
        <position position="359"/>
    </location>
</feature>
<feature type="non-terminal residue" evidence="2">
    <location>
        <position position="1"/>
    </location>
</feature>
<dbReference type="GO" id="GO:0016757">
    <property type="term" value="F:glycosyltransferase activity"/>
    <property type="evidence" value="ECO:0007669"/>
    <property type="project" value="InterPro"/>
</dbReference>
<sequence>FFNLWGLYDIIPRLRRVFPKIKIMTTLCVDLHYHRDSYPREIQYVEKIQRHLWASVTDAELNRKSLPEVIVIRNGVSLDIFKPALKTPKSVAWVGRLHGAKRAHLIPEIARRLPEYSFTMIGDGETDTYKKIIDNLPPNLEIKIELSEEEVAEVLSTSQYFLFTSISEAMPLTILEAMACGCCVISENVGDIPSVITDGVNGHLIPSIVNEELILNWVTDNLPELDLSVVDNARPTILNGFTIEQSVKKYEFLYGTIGSHDGQPRLAFIWGYPDFHKGFWETKQDSLQHAISELSKDHVVQVYAPTDKDIVTRKVYGGQNIQFYRFGHYKDVIIQLKRFAPDMILLHSFESPLWSHIVR</sequence>
<dbReference type="PANTHER" id="PTHR45947:SF15">
    <property type="entry name" value="TEICHURONIC ACID BIOSYNTHESIS GLYCOSYLTRANSFERASE TUAC-RELATED"/>
    <property type="match status" value="1"/>
</dbReference>
<dbReference type="Pfam" id="PF00534">
    <property type="entry name" value="Glycos_transf_1"/>
    <property type="match status" value="1"/>
</dbReference>
<dbReference type="SUPFAM" id="SSF53756">
    <property type="entry name" value="UDP-Glycosyltransferase/glycogen phosphorylase"/>
    <property type="match status" value="1"/>
</dbReference>
<dbReference type="AlphaFoldDB" id="A0A0F8ZJB8"/>